<reference evidence="2 3" key="1">
    <citation type="journal article" date="2010" name="Proc. Natl. Acad. Sci. U.S.A.">
        <title>Nitrosopumilus maritimus genome reveals unique mechanisms for nitrification and autotrophy in globally distributed marine crenarchaea.</title>
        <authorList>
            <person name="Walker C.B."/>
            <person name="de la Torre J.R."/>
            <person name="Klotz M.G."/>
            <person name="Urakawa H."/>
            <person name="Pinel N."/>
            <person name="Arp D.J."/>
            <person name="Brochier-Armanet C."/>
            <person name="Chain P.S."/>
            <person name="Chan P.P."/>
            <person name="Gollabgir A."/>
            <person name="Hemp J."/>
            <person name="Hugler M."/>
            <person name="Karr E.A."/>
            <person name="Konneke M."/>
            <person name="Shin M."/>
            <person name="Lawton T.J."/>
            <person name="Lowe T."/>
            <person name="Martens-Habbena W."/>
            <person name="Sayavedra-Soto L.A."/>
            <person name="Lang D."/>
            <person name="Sievert S.M."/>
            <person name="Rosenzweig A.C."/>
            <person name="Manning G."/>
            <person name="Stahl D.A."/>
        </authorList>
    </citation>
    <scope>NUCLEOTIDE SEQUENCE [LARGE SCALE GENOMIC DNA]</scope>
    <source>
        <strain evidence="2 3">SCM1</strain>
    </source>
</reference>
<dbReference type="InParanoid" id="A9A376"/>
<dbReference type="InterPro" id="IPR053136">
    <property type="entry name" value="UTP_pyrophosphatase-like"/>
</dbReference>
<dbReference type="Pfam" id="PF01863">
    <property type="entry name" value="YgjP-like"/>
    <property type="match status" value="1"/>
</dbReference>
<evidence type="ECO:0000313" key="2">
    <source>
        <dbReference type="EMBL" id="ABX12505.1"/>
    </source>
</evidence>
<dbReference type="PhylomeDB" id="A9A376"/>
<feature type="domain" description="YgjP-like metallopeptidase" evidence="1">
    <location>
        <begin position="76"/>
        <end position="174"/>
    </location>
</feature>
<dbReference type="GeneID" id="5773419"/>
<dbReference type="AlphaFoldDB" id="A9A376"/>
<name>A9A376_NITMS</name>
<dbReference type="HOGENOM" id="CLU_065947_2_2_2"/>
<dbReference type="Proteomes" id="UP000000792">
    <property type="component" value="Chromosome"/>
</dbReference>
<gene>
    <name evidence="2" type="ordered locus">Nmar_0609</name>
</gene>
<dbReference type="EnsemblBacteria" id="ABX12505">
    <property type="protein sequence ID" value="ABX12505"/>
    <property type="gene ID" value="Nmar_0609"/>
</dbReference>
<organism evidence="2 3">
    <name type="scientific">Nitrosopumilus maritimus (strain SCM1)</name>
    <dbReference type="NCBI Taxonomy" id="436308"/>
    <lineage>
        <taxon>Archaea</taxon>
        <taxon>Nitrososphaerota</taxon>
        <taxon>Nitrososphaeria</taxon>
        <taxon>Nitrosopumilales</taxon>
        <taxon>Nitrosopumilaceae</taxon>
        <taxon>Nitrosopumilus</taxon>
    </lineage>
</organism>
<dbReference type="InterPro" id="IPR002725">
    <property type="entry name" value="YgjP-like_metallopeptidase"/>
</dbReference>
<accession>A9A376</accession>
<proteinExistence type="predicted"/>
<evidence type="ECO:0000259" key="1">
    <source>
        <dbReference type="Pfam" id="PF01863"/>
    </source>
</evidence>
<dbReference type="eggNOG" id="arCOG02625">
    <property type="taxonomic scope" value="Archaea"/>
</dbReference>
<dbReference type="Gene3D" id="3.30.2010.10">
    <property type="entry name" value="Metalloproteases ('zincins'), catalytic domain"/>
    <property type="match status" value="1"/>
</dbReference>
<dbReference type="CDD" id="cd07344">
    <property type="entry name" value="M48_yhfN_like"/>
    <property type="match status" value="1"/>
</dbReference>
<dbReference type="KEGG" id="nmr:Nmar_0609"/>
<dbReference type="PANTHER" id="PTHR30399:SF1">
    <property type="entry name" value="UTP PYROPHOSPHATASE"/>
    <property type="match status" value="1"/>
</dbReference>
<dbReference type="STRING" id="436308.Nmar_0609"/>
<keyword evidence="3" id="KW-1185">Reference proteome</keyword>
<dbReference type="PANTHER" id="PTHR30399">
    <property type="entry name" value="UNCHARACTERIZED PROTEIN YGJP"/>
    <property type="match status" value="1"/>
</dbReference>
<protein>
    <recommendedName>
        <fullName evidence="1">YgjP-like metallopeptidase domain-containing protein</fullName>
    </recommendedName>
</protein>
<dbReference type="EMBL" id="CP000866">
    <property type="protein sequence ID" value="ABX12505.1"/>
    <property type="molecule type" value="Genomic_DNA"/>
</dbReference>
<evidence type="ECO:0000313" key="3">
    <source>
        <dbReference type="Proteomes" id="UP000000792"/>
    </source>
</evidence>
<dbReference type="OrthoDB" id="308128at2157"/>
<sequence>MNGKIRYGKKSIGYSIVKSTRRKTSEIQVDEKKIVLRVPSTKTKDEIRNIMEEKKQWIFKRQLEFADHEKRRLSTKQKTPLYMQKRTWKLASKIGVKPSKVVVKNLKSRWGSAGKNGTITLNRALTKTPPRIIDYVIIHELCHLKIQNHSKAFWNLLCRFDKNYESKINWLETHSNQIL</sequence>
<dbReference type="RefSeq" id="WP_012214992.1">
    <property type="nucleotide sequence ID" value="NC_010085.1"/>
</dbReference>